<accession>A0A135HQW5</accession>
<dbReference type="RefSeq" id="WP_068884716.1">
    <property type="nucleotide sequence ID" value="NZ_LNTU01000038.1"/>
</dbReference>
<evidence type="ECO:0000313" key="6">
    <source>
        <dbReference type="Proteomes" id="UP000070107"/>
    </source>
</evidence>
<comment type="caution">
    <text evidence="5">The sequence shown here is derived from an EMBL/GenBank/DDBJ whole genome shotgun (WGS) entry which is preliminary data.</text>
</comment>
<dbReference type="GO" id="GO:0000976">
    <property type="term" value="F:transcription cis-regulatory region binding"/>
    <property type="evidence" value="ECO:0007669"/>
    <property type="project" value="TreeGrafter"/>
</dbReference>
<sequence>MRRSAPTLTDVARLAGVSEITVSRVVRNKGSIAETTRVRVQEAIVKLGYVPNRAAGALASAGAPLIGVLLPSLSNIVFPEVLRGIHTALASTGYQPLIGVTDYDPVKEQELLSSLLAWQPAAIITTGFEHTDATRRMLADSRVRVAELMDIDAEPIDIAVGLSQRRAGFDAGRHLIGRGYRRFGYVGHDWNADHRARLRYEGVRAALAEADLGLTAEERFDGPSSTMAGRKTLAALLSWEPDLDVVVFSNDDMAVGGFFHCLGANISVGRELGLFGFNGLDIGQVLPLPLSTIRSHRFDIGRIAVEKLLESSRRPEEKLIVDTGYEIIAGATA</sequence>
<dbReference type="Pfam" id="PF00532">
    <property type="entry name" value="Peripla_BP_1"/>
    <property type="match status" value="1"/>
</dbReference>
<dbReference type="Gene3D" id="1.10.260.40">
    <property type="entry name" value="lambda repressor-like DNA-binding domains"/>
    <property type="match status" value="1"/>
</dbReference>
<dbReference type="Gene3D" id="3.40.50.2300">
    <property type="match status" value="2"/>
</dbReference>
<protein>
    <submittedName>
        <fullName evidence="5">LacI family transcriptional regulator</fullName>
    </submittedName>
</protein>
<keyword evidence="2" id="KW-0238">DNA-binding</keyword>
<dbReference type="InterPro" id="IPR028082">
    <property type="entry name" value="Peripla_BP_I"/>
</dbReference>
<dbReference type="PROSITE" id="PS00356">
    <property type="entry name" value="HTH_LACI_1"/>
    <property type="match status" value="1"/>
</dbReference>
<organism evidence="5 6">
    <name type="scientific">Paramesorhizobium deserti</name>
    <dbReference type="NCBI Taxonomy" id="1494590"/>
    <lineage>
        <taxon>Bacteria</taxon>
        <taxon>Pseudomonadati</taxon>
        <taxon>Pseudomonadota</taxon>
        <taxon>Alphaproteobacteria</taxon>
        <taxon>Hyphomicrobiales</taxon>
        <taxon>Phyllobacteriaceae</taxon>
        <taxon>Paramesorhizobium</taxon>
    </lineage>
</organism>
<keyword evidence="1" id="KW-0805">Transcription regulation</keyword>
<proteinExistence type="predicted"/>
<dbReference type="PROSITE" id="PS50932">
    <property type="entry name" value="HTH_LACI_2"/>
    <property type="match status" value="1"/>
</dbReference>
<reference evidence="5 6" key="1">
    <citation type="submission" date="2015-11" db="EMBL/GenBank/DDBJ databases">
        <title>Draft genome sequence of Paramesorhizobium deserti A-3-E, a strain highly resistant to diverse beta-lactam antibiotics.</title>
        <authorList>
            <person name="Lv R."/>
            <person name="Yang X."/>
            <person name="Fang N."/>
            <person name="Guo J."/>
            <person name="Luo X."/>
            <person name="Peng F."/>
            <person name="Yang R."/>
            <person name="Cui Y."/>
            <person name="Fang C."/>
            <person name="Song Y."/>
        </authorList>
    </citation>
    <scope>NUCLEOTIDE SEQUENCE [LARGE SCALE GENOMIC DNA]</scope>
    <source>
        <strain evidence="5 6">A-3-E</strain>
    </source>
</reference>
<evidence type="ECO:0000313" key="5">
    <source>
        <dbReference type="EMBL" id="KXF75513.1"/>
    </source>
</evidence>
<dbReference type="OrthoDB" id="7170131at2"/>
<gene>
    <name evidence="5" type="ORF">ATN84_19875</name>
</gene>
<dbReference type="SUPFAM" id="SSF53822">
    <property type="entry name" value="Periplasmic binding protein-like I"/>
    <property type="match status" value="1"/>
</dbReference>
<evidence type="ECO:0000259" key="4">
    <source>
        <dbReference type="PROSITE" id="PS50932"/>
    </source>
</evidence>
<dbReference type="PANTHER" id="PTHR30146">
    <property type="entry name" value="LACI-RELATED TRANSCRIPTIONAL REPRESSOR"/>
    <property type="match status" value="1"/>
</dbReference>
<dbReference type="CDD" id="cd01575">
    <property type="entry name" value="PBP1_GntR"/>
    <property type="match status" value="1"/>
</dbReference>
<keyword evidence="3" id="KW-0804">Transcription</keyword>
<dbReference type="Pfam" id="PF00356">
    <property type="entry name" value="LacI"/>
    <property type="match status" value="1"/>
</dbReference>
<evidence type="ECO:0000256" key="2">
    <source>
        <dbReference type="ARBA" id="ARBA00023125"/>
    </source>
</evidence>
<dbReference type="EMBL" id="LNTU01000038">
    <property type="protein sequence ID" value="KXF75513.1"/>
    <property type="molecule type" value="Genomic_DNA"/>
</dbReference>
<dbReference type="CDD" id="cd01392">
    <property type="entry name" value="HTH_LacI"/>
    <property type="match status" value="1"/>
</dbReference>
<evidence type="ECO:0000256" key="3">
    <source>
        <dbReference type="ARBA" id="ARBA00023163"/>
    </source>
</evidence>
<feature type="domain" description="HTH lacI-type" evidence="4">
    <location>
        <begin position="6"/>
        <end position="60"/>
    </location>
</feature>
<dbReference type="InterPro" id="IPR010982">
    <property type="entry name" value="Lambda_DNA-bd_dom_sf"/>
</dbReference>
<keyword evidence="6" id="KW-1185">Reference proteome</keyword>
<dbReference type="SMART" id="SM00354">
    <property type="entry name" value="HTH_LACI"/>
    <property type="match status" value="1"/>
</dbReference>
<dbReference type="InterPro" id="IPR001761">
    <property type="entry name" value="Peripla_BP/Lac1_sug-bd_dom"/>
</dbReference>
<dbReference type="PANTHER" id="PTHR30146:SF33">
    <property type="entry name" value="TRANSCRIPTIONAL REGULATOR"/>
    <property type="match status" value="1"/>
</dbReference>
<name>A0A135HQW5_9HYPH</name>
<dbReference type="Proteomes" id="UP000070107">
    <property type="component" value="Unassembled WGS sequence"/>
</dbReference>
<dbReference type="GO" id="GO:0003700">
    <property type="term" value="F:DNA-binding transcription factor activity"/>
    <property type="evidence" value="ECO:0007669"/>
    <property type="project" value="TreeGrafter"/>
</dbReference>
<dbReference type="STRING" id="1494590.ATN84_19875"/>
<evidence type="ECO:0000256" key="1">
    <source>
        <dbReference type="ARBA" id="ARBA00023015"/>
    </source>
</evidence>
<dbReference type="SUPFAM" id="SSF47413">
    <property type="entry name" value="lambda repressor-like DNA-binding domains"/>
    <property type="match status" value="1"/>
</dbReference>
<dbReference type="AlphaFoldDB" id="A0A135HQW5"/>
<dbReference type="InterPro" id="IPR000843">
    <property type="entry name" value="HTH_LacI"/>
</dbReference>